<reference evidence="8" key="1">
    <citation type="journal article" date="2014" name="BMC Genomics">
        <title>The genome sequence of the biocontrol fungus Metarhizium anisopliae and comparative genomics of Metarhizium species.</title>
        <authorList>
            <person name="Pattemore J.A."/>
            <person name="Hane J.K."/>
            <person name="Williams A.H."/>
            <person name="Wilson B.A."/>
            <person name="Stodart B.J."/>
            <person name="Ash G.J."/>
        </authorList>
    </citation>
    <scope>NUCLEOTIDE SEQUENCE [LARGE SCALE GENOMIC DNA]</scope>
    <source>
        <strain evidence="8">BRIP 53293</strain>
    </source>
</reference>
<evidence type="ECO:0000256" key="1">
    <source>
        <dbReference type="ARBA" id="ARBA00004123"/>
    </source>
</evidence>
<keyword evidence="3" id="KW-0238">DNA-binding</keyword>
<gene>
    <name evidence="7" type="ORF">H634G_11433</name>
</gene>
<feature type="domain" description="MADS-box" evidence="6">
    <location>
        <begin position="1"/>
        <end position="47"/>
    </location>
</feature>
<dbReference type="SUPFAM" id="SSF55455">
    <property type="entry name" value="SRF-like"/>
    <property type="match status" value="1"/>
</dbReference>
<evidence type="ECO:0000313" key="8">
    <source>
        <dbReference type="Proteomes" id="UP000054544"/>
    </source>
</evidence>
<dbReference type="Pfam" id="PF00319">
    <property type="entry name" value="SRF-TF"/>
    <property type="match status" value="1"/>
</dbReference>
<dbReference type="GO" id="GO:0045944">
    <property type="term" value="P:positive regulation of transcription by RNA polymerase II"/>
    <property type="evidence" value="ECO:0007669"/>
    <property type="project" value="UniProtKB-ARBA"/>
</dbReference>
<keyword evidence="5" id="KW-0539">Nucleus</keyword>
<dbReference type="SMART" id="SM00432">
    <property type="entry name" value="MADS"/>
    <property type="match status" value="1"/>
</dbReference>
<dbReference type="CDD" id="cd00120">
    <property type="entry name" value="MADS"/>
    <property type="match status" value="1"/>
</dbReference>
<dbReference type="Gene3D" id="3.40.1810.10">
    <property type="entry name" value="Transcription factor, MADS-box"/>
    <property type="match status" value="1"/>
</dbReference>
<dbReference type="EMBL" id="KE384896">
    <property type="protein sequence ID" value="KJK73374.1"/>
    <property type="molecule type" value="Genomic_DNA"/>
</dbReference>
<dbReference type="GO" id="GO:0003677">
    <property type="term" value="F:DNA binding"/>
    <property type="evidence" value="ECO:0007669"/>
    <property type="project" value="UniProtKB-KW"/>
</dbReference>
<evidence type="ECO:0000313" key="7">
    <source>
        <dbReference type="EMBL" id="KJK73374.1"/>
    </source>
</evidence>
<evidence type="ECO:0000256" key="3">
    <source>
        <dbReference type="ARBA" id="ARBA00023125"/>
    </source>
</evidence>
<dbReference type="GO" id="GO:0005634">
    <property type="term" value="C:nucleus"/>
    <property type="evidence" value="ECO:0007669"/>
    <property type="project" value="UniProtKB-SubCell"/>
</dbReference>
<sequence>MGRRKIEIKKIENLRTRNSTFKKRRQGILKKAHELATLTDSKVTLSIKNGAAVENHVFNDHLDPLPAKTIPGNQTNTITTVIDAIDTALLDGGGATRVEDTKAVEAVSEHVLTWPVSPVDSGYQHSIDSILDPLALSVTNELCGYSLDLNTSTPSLGMYDSALPQDSPNDPFLNVENYEDCNWLLPWLEWSPNVTSFALA</sequence>
<evidence type="ECO:0000256" key="5">
    <source>
        <dbReference type="ARBA" id="ARBA00023242"/>
    </source>
</evidence>
<dbReference type="InterPro" id="IPR002100">
    <property type="entry name" value="TF_MADSbox"/>
</dbReference>
<comment type="subcellular location">
    <subcellularLocation>
        <location evidence="1">Nucleus</location>
    </subcellularLocation>
</comment>
<dbReference type="PRINTS" id="PR00404">
    <property type="entry name" value="MADSDOMAIN"/>
</dbReference>
<dbReference type="STRING" id="1291518.A0A0D9NHB5"/>
<proteinExistence type="predicted"/>
<evidence type="ECO:0000256" key="4">
    <source>
        <dbReference type="ARBA" id="ARBA00023163"/>
    </source>
</evidence>
<dbReference type="Proteomes" id="UP000054544">
    <property type="component" value="Unassembled WGS sequence"/>
</dbReference>
<dbReference type="InterPro" id="IPR050142">
    <property type="entry name" value="MADS-box/MEF2_TF"/>
</dbReference>
<name>A0A0D9NHB5_METAN</name>
<keyword evidence="2" id="KW-0805">Transcription regulation</keyword>
<dbReference type="InterPro" id="IPR036879">
    <property type="entry name" value="TF_MADSbox_sf"/>
</dbReference>
<dbReference type="PROSITE" id="PS50066">
    <property type="entry name" value="MADS_BOX_2"/>
    <property type="match status" value="1"/>
</dbReference>
<evidence type="ECO:0000256" key="2">
    <source>
        <dbReference type="ARBA" id="ARBA00023015"/>
    </source>
</evidence>
<protein>
    <recommendedName>
        <fullName evidence="6">MADS-box domain-containing protein</fullName>
    </recommendedName>
</protein>
<keyword evidence="8" id="KW-1185">Reference proteome</keyword>
<keyword evidence="4" id="KW-0804">Transcription</keyword>
<dbReference type="AlphaFoldDB" id="A0A0D9NHB5"/>
<dbReference type="PANTHER" id="PTHR48019">
    <property type="entry name" value="SERUM RESPONSE FACTOR HOMOLOG"/>
    <property type="match status" value="1"/>
</dbReference>
<evidence type="ECO:0000259" key="6">
    <source>
        <dbReference type="PROSITE" id="PS50066"/>
    </source>
</evidence>
<organism evidence="7 8">
    <name type="scientific">Metarhizium anisopliae BRIP 53293</name>
    <dbReference type="NCBI Taxonomy" id="1291518"/>
    <lineage>
        <taxon>Eukaryota</taxon>
        <taxon>Fungi</taxon>
        <taxon>Dikarya</taxon>
        <taxon>Ascomycota</taxon>
        <taxon>Pezizomycotina</taxon>
        <taxon>Sordariomycetes</taxon>
        <taxon>Hypocreomycetidae</taxon>
        <taxon>Hypocreales</taxon>
        <taxon>Clavicipitaceae</taxon>
        <taxon>Metarhizium</taxon>
    </lineage>
</organism>
<accession>A0A0D9NHB5</accession>
<dbReference type="GO" id="GO:0046983">
    <property type="term" value="F:protein dimerization activity"/>
    <property type="evidence" value="ECO:0007669"/>
    <property type="project" value="InterPro"/>
</dbReference>